<dbReference type="Proteomes" id="UP000315577">
    <property type="component" value="Unassembled WGS sequence"/>
</dbReference>
<evidence type="ECO:0000313" key="2">
    <source>
        <dbReference type="EMBL" id="TSE18399.1"/>
    </source>
</evidence>
<dbReference type="EMBL" id="SMAH01000024">
    <property type="protein sequence ID" value="TCS93730.1"/>
    <property type="molecule type" value="Genomic_DNA"/>
</dbReference>
<protein>
    <submittedName>
        <fullName evidence="1">Uncharacterized protein</fullName>
    </submittedName>
</protein>
<dbReference type="AlphaFoldDB" id="A0A4R3L4Q6"/>
<comment type="caution">
    <text evidence="1">The sequence shown here is derived from an EMBL/GenBank/DDBJ whole genome shotgun (WGS) entry which is preliminary data.</text>
</comment>
<gene>
    <name evidence="1" type="ORF">EDC36_12416</name>
    <name evidence="2" type="ORF">Tigna_02562</name>
</gene>
<evidence type="ECO:0000313" key="1">
    <source>
        <dbReference type="EMBL" id="TCS93730.1"/>
    </source>
</evidence>
<proteinExistence type="predicted"/>
<evidence type="ECO:0000313" key="4">
    <source>
        <dbReference type="Proteomes" id="UP000315577"/>
    </source>
</evidence>
<dbReference type="EMBL" id="VJNC01000026">
    <property type="protein sequence ID" value="TSE18399.1"/>
    <property type="molecule type" value="Genomic_DNA"/>
</dbReference>
<organism evidence="1 3">
    <name type="scientific">Tepidimonas ignava</name>
    <dbReference type="NCBI Taxonomy" id="114249"/>
    <lineage>
        <taxon>Bacteria</taxon>
        <taxon>Pseudomonadati</taxon>
        <taxon>Pseudomonadota</taxon>
        <taxon>Betaproteobacteria</taxon>
        <taxon>Burkholderiales</taxon>
        <taxon>Tepidimonas</taxon>
    </lineage>
</organism>
<evidence type="ECO:0000313" key="3">
    <source>
        <dbReference type="Proteomes" id="UP000295536"/>
    </source>
</evidence>
<name>A0A4R3L4Q6_9BURK</name>
<sequence>MTAETYASVWDALPHSPVQAANLRARAELMAHSVEDARGRAYNRTTYLKQRLDMMQRWATTQTNWSPQRM</sequence>
<dbReference type="OrthoDB" id="129377at2"/>
<accession>A0A4R3L4Q6</accession>
<dbReference type="RefSeq" id="WP_132963687.1">
    <property type="nucleotide sequence ID" value="NZ_SMAH01000024.1"/>
</dbReference>
<dbReference type="Proteomes" id="UP000295536">
    <property type="component" value="Unassembled WGS sequence"/>
</dbReference>
<reference evidence="2 4" key="2">
    <citation type="submission" date="2019-07" db="EMBL/GenBank/DDBJ databases">
        <title>Tepidimonas ignava SPS-1037 draft genome.</title>
        <authorList>
            <person name="Da Costa M.S."/>
            <person name="Froufe H.J.C."/>
            <person name="Egas C."/>
            <person name="Albuquerque L."/>
        </authorList>
    </citation>
    <scope>NUCLEOTIDE SEQUENCE [LARGE SCALE GENOMIC DNA]</scope>
    <source>
        <strain evidence="2 4">SPS-1037</strain>
    </source>
</reference>
<reference evidence="1 3" key="1">
    <citation type="submission" date="2019-03" db="EMBL/GenBank/DDBJ databases">
        <title>Genomic Encyclopedia of Type Strains, Phase IV (KMG-IV): sequencing the most valuable type-strain genomes for metagenomic binning, comparative biology and taxonomic classification.</title>
        <authorList>
            <person name="Goeker M."/>
        </authorList>
    </citation>
    <scope>NUCLEOTIDE SEQUENCE [LARGE SCALE GENOMIC DNA]</scope>
    <source>
        <strain evidence="1 3">DSM 12034</strain>
    </source>
</reference>
<keyword evidence="4" id="KW-1185">Reference proteome</keyword>